<dbReference type="EMBL" id="QPFP01000175">
    <property type="protein sequence ID" value="TEB19757.1"/>
    <property type="molecule type" value="Genomic_DNA"/>
</dbReference>
<sequence>MPGQKYVWRFFTSRLRHLLTHIQVSRMSRALALRRASRRGLLGVESWLGVYLSGHVAYPSDTRYIMYLPYTQ</sequence>
<reference evidence="1 2" key="1">
    <citation type="journal article" date="2019" name="Nat. Ecol. Evol.">
        <title>Megaphylogeny resolves global patterns of mushroom evolution.</title>
        <authorList>
            <person name="Varga T."/>
            <person name="Krizsan K."/>
            <person name="Foldi C."/>
            <person name="Dima B."/>
            <person name="Sanchez-Garcia M."/>
            <person name="Sanchez-Ramirez S."/>
            <person name="Szollosi G.J."/>
            <person name="Szarkandi J.G."/>
            <person name="Papp V."/>
            <person name="Albert L."/>
            <person name="Andreopoulos W."/>
            <person name="Angelini C."/>
            <person name="Antonin V."/>
            <person name="Barry K.W."/>
            <person name="Bougher N.L."/>
            <person name="Buchanan P."/>
            <person name="Buyck B."/>
            <person name="Bense V."/>
            <person name="Catcheside P."/>
            <person name="Chovatia M."/>
            <person name="Cooper J."/>
            <person name="Damon W."/>
            <person name="Desjardin D."/>
            <person name="Finy P."/>
            <person name="Geml J."/>
            <person name="Haridas S."/>
            <person name="Hughes K."/>
            <person name="Justo A."/>
            <person name="Karasinski D."/>
            <person name="Kautmanova I."/>
            <person name="Kiss B."/>
            <person name="Kocsube S."/>
            <person name="Kotiranta H."/>
            <person name="LaButti K.M."/>
            <person name="Lechner B.E."/>
            <person name="Liimatainen K."/>
            <person name="Lipzen A."/>
            <person name="Lukacs Z."/>
            <person name="Mihaltcheva S."/>
            <person name="Morgado L.N."/>
            <person name="Niskanen T."/>
            <person name="Noordeloos M.E."/>
            <person name="Ohm R.A."/>
            <person name="Ortiz-Santana B."/>
            <person name="Ovrebo C."/>
            <person name="Racz N."/>
            <person name="Riley R."/>
            <person name="Savchenko A."/>
            <person name="Shiryaev A."/>
            <person name="Soop K."/>
            <person name="Spirin V."/>
            <person name="Szebenyi C."/>
            <person name="Tomsovsky M."/>
            <person name="Tulloss R.E."/>
            <person name="Uehling J."/>
            <person name="Grigoriev I.V."/>
            <person name="Vagvolgyi C."/>
            <person name="Papp T."/>
            <person name="Martin F.M."/>
            <person name="Miettinen O."/>
            <person name="Hibbett D.S."/>
            <person name="Nagy L.G."/>
        </authorList>
    </citation>
    <scope>NUCLEOTIDE SEQUENCE [LARGE SCALE GENOMIC DNA]</scope>
    <source>
        <strain evidence="1 2">FP101781</strain>
    </source>
</reference>
<dbReference type="AlphaFoldDB" id="A0A4Y7SDC3"/>
<keyword evidence="2" id="KW-1185">Reference proteome</keyword>
<evidence type="ECO:0000313" key="2">
    <source>
        <dbReference type="Proteomes" id="UP000298030"/>
    </source>
</evidence>
<dbReference type="Proteomes" id="UP000298030">
    <property type="component" value="Unassembled WGS sequence"/>
</dbReference>
<proteinExistence type="predicted"/>
<organism evidence="1 2">
    <name type="scientific">Coprinellus micaceus</name>
    <name type="common">Glistening ink-cap mushroom</name>
    <name type="synonym">Coprinus micaceus</name>
    <dbReference type="NCBI Taxonomy" id="71717"/>
    <lineage>
        <taxon>Eukaryota</taxon>
        <taxon>Fungi</taxon>
        <taxon>Dikarya</taxon>
        <taxon>Basidiomycota</taxon>
        <taxon>Agaricomycotina</taxon>
        <taxon>Agaricomycetes</taxon>
        <taxon>Agaricomycetidae</taxon>
        <taxon>Agaricales</taxon>
        <taxon>Agaricineae</taxon>
        <taxon>Psathyrellaceae</taxon>
        <taxon>Coprinellus</taxon>
    </lineage>
</organism>
<name>A0A4Y7SDC3_COPMI</name>
<accession>A0A4Y7SDC3</accession>
<comment type="caution">
    <text evidence="1">The sequence shown here is derived from an EMBL/GenBank/DDBJ whole genome shotgun (WGS) entry which is preliminary data.</text>
</comment>
<protein>
    <submittedName>
        <fullName evidence="1">Uncharacterized protein</fullName>
    </submittedName>
</protein>
<gene>
    <name evidence="1" type="ORF">FA13DRAFT_327065</name>
</gene>
<evidence type="ECO:0000313" key="1">
    <source>
        <dbReference type="EMBL" id="TEB19757.1"/>
    </source>
</evidence>